<reference evidence="1 2" key="1">
    <citation type="submission" date="2020-06" db="EMBL/GenBank/DDBJ databases">
        <title>Staphylococcus borealis sp. nov. -A novel member of the Staphylococcaceae family isolated from skin and blood in humans.</title>
        <authorList>
            <person name="Pain M."/>
            <person name="Wolden R."/>
            <person name="Jaen-Luchoro D."/>
            <person name="Salva-Serra F."/>
            <person name="Iglesias B.P."/>
            <person name="Karlsson R."/>
            <person name="Klingenberg C."/>
            <person name="Cavanagh J.P."/>
        </authorList>
    </citation>
    <scope>NUCLEOTIDE SEQUENCE [LARGE SCALE GENOMIC DNA]</scope>
    <source>
        <strain evidence="1 2">58-22</strain>
    </source>
</reference>
<evidence type="ECO:0000313" key="1">
    <source>
        <dbReference type="EMBL" id="NUI81333.1"/>
    </source>
</evidence>
<accession>A0ABX2LNM0</accession>
<name>A0ABX2LNM0_9STAP</name>
<sequence length="120" mass="14488">MKLERYDIKKLESYIQDIEHYRKEMRILKFEILQRTTSEAANDGMKRKYEKLCNIVEGVDQLIEEADKETKEIIRLRYWDCPIGCYLWQDIADYYGMSKTSILRRRDAIIRRLAVLIGYV</sequence>
<protein>
    <submittedName>
        <fullName evidence="1">Transcriptional regulator</fullName>
    </submittedName>
</protein>
<dbReference type="RefSeq" id="WP_053028673.1">
    <property type="nucleotide sequence ID" value="NZ_CUEE01000001.1"/>
</dbReference>
<evidence type="ECO:0000313" key="2">
    <source>
        <dbReference type="Proteomes" id="UP000610527"/>
    </source>
</evidence>
<dbReference type="GeneID" id="74185168"/>
<gene>
    <name evidence="1" type="ORF">HUN84_00975</name>
</gene>
<keyword evidence="2" id="KW-1185">Reference proteome</keyword>
<comment type="caution">
    <text evidence="1">The sequence shown here is derived from an EMBL/GenBank/DDBJ whole genome shotgun (WGS) entry which is preliminary data.</text>
</comment>
<dbReference type="Proteomes" id="UP000610527">
    <property type="component" value="Unassembled WGS sequence"/>
</dbReference>
<organism evidence="1 2">
    <name type="scientific">Staphylococcus borealis</name>
    <dbReference type="NCBI Taxonomy" id="2742203"/>
    <lineage>
        <taxon>Bacteria</taxon>
        <taxon>Bacillati</taxon>
        <taxon>Bacillota</taxon>
        <taxon>Bacilli</taxon>
        <taxon>Bacillales</taxon>
        <taxon>Staphylococcaceae</taxon>
        <taxon>Staphylococcus</taxon>
    </lineage>
</organism>
<proteinExistence type="predicted"/>
<dbReference type="EMBL" id="JABVEG010000001">
    <property type="protein sequence ID" value="NUI81333.1"/>
    <property type="molecule type" value="Genomic_DNA"/>
</dbReference>